<reference evidence="7" key="1">
    <citation type="journal article" date="2019" name="Int. J. Syst. Evol. Microbiol.">
        <title>The Global Catalogue of Microorganisms (GCM) 10K type strain sequencing project: providing services to taxonomists for standard genome sequencing and annotation.</title>
        <authorList>
            <consortium name="The Broad Institute Genomics Platform"/>
            <consortium name="The Broad Institute Genome Sequencing Center for Infectious Disease"/>
            <person name="Wu L."/>
            <person name="Ma J."/>
        </authorList>
    </citation>
    <scope>NUCLEOTIDE SEQUENCE [LARGE SCALE GENOMIC DNA]</scope>
    <source>
        <strain evidence="7">CGMCC 4.7608</strain>
    </source>
</reference>
<dbReference type="SMART" id="SM00382">
    <property type="entry name" value="AAA"/>
    <property type="match status" value="1"/>
</dbReference>
<dbReference type="InterPro" id="IPR027417">
    <property type="entry name" value="P-loop_NTPase"/>
</dbReference>
<sequence>MLKLEDLSIRFGGLAALKNVSLEIAEQEVVGLVGPNGAGKTTLFNAVSGLVRPHGGRILFQSRDILPLPLHARARLGIGRSFQVPQPMHQLTVRENLQVAQRFGAGRNDGEQIDRILELLALRAKAERQAASELSLSELKALEVGKALATQPRLLLLDEVLAGLETQGKRRFMDLLQRLQQQYALAILLIEHDIETIRRLCRRVCVLNFGELIADGEPDAVFRDPRVISSYTGDEHA</sequence>
<dbReference type="Gene3D" id="3.40.50.300">
    <property type="entry name" value="P-loop containing nucleotide triphosphate hydrolases"/>
    <property type="match status" value="1"/>
</dbReference>
<dbReference type="Proteomes" id="UP001595999">
    <property type="component" value="Unassembled WGS sequence"/>
</dbReference>
<evidence type="ECO:0000256" key="3">
    <source>
        <dbReference type="ARBA" id="ARBA00022741"/>
    </source>
</evidence>
<dbReference type="RefSeq" id="WP_231462660.1">
    <property type="nucleotide sequence ID" value="NZ_JAJOHW010000082.1"/>
</dbReference>
<keyword evidence="2" id="KW-0472">Membrane</keyword>
<evidence type="ECO:0000313" key="6">
    <source>
        <dbReference type="EMBL" id="MFC4490325.1"/>
    </source>
</evidence>
<keyword evidence="1" id="KW-0813">Transport</keyword>
<name>A0ABV8ZUX2_9NEIS</name>
<keyword evidence="3" id="KW-0547">Nucleotide-binding</keyword>
<dbReference type="InterPro" id="IPR003593">
    <property type="entry name" value="AAA+_ATPase"/>
</dbReference>
<protein>
    <submittedName>
        <fullName evidence="6">ABC transporter ATP-binding protein</fullName>
    </submittedName>
</protein>
<evidence type="ECO:0000256" key="2">
    <source>
        <dbReference type="ARBA" id="ARBA00022475"/>
    </source>
</evidence>
<dbReference type="GO" id="GO:0005524">
    <property type="term" value="F:ATP binding"/>
    <property type="evidence" value="ECO:0007669"/>
    <property type="project" value="UniProtKB-KW"/>
</dbReference>
<keyword evidence="7" id="KW-1185">Reference proteome</keyword>
<evidence type="ECO:0000259" key="5">
    <source>
        <dbReference type="PROSITE" id="PS50893"/>
    </source>
</evidence>
<dbReference type="InterPro" id="IPR051120">
    <property type="entry name" value="ABC_AA/LPS_Transport"/>
</dbReference>
<gene>
    <name evidence="6" type="ORF">ACFO0R_11890</name>
</gene>
<proteinExistence type="predicted"/>
<dbReference type="PROSITE" id="PS50893">
    <property type="entry name" value="ABC_TRANSPORTER_2"/>
    <property type="match status" value="1"/>
</dbReference>
<comment type="caution">
    <text evidence="6">The sequence shown here is derived from an EMBL/GenBank/DDBJ whole genome shotgun (WGS) entry which is preliminary data.</text>
</comment>
<dbReference type="Pfam" id="PF00005">
    <property type="entry name" value="ABC_tran"/>
    <property type="match status" value="1"/>
</dbReference>
<dbReference type="InterPro" id="IPR032823">
    <property type="entry name" value="BCA_ABC_TP_C"/>
</dbReference>
<dbReference type="PANTHER" id="PTHR45772">
    <property type="entry name" value="CONSERVED COMPONENT OF ABC TRANSPORTER FOR NATURAL AMINO ACIDS-RELATED"/>
    <property type="match status" value="1"/>
</dbReference>
<evidence type="ECO:0000256" key="1">
    <source>
        <dbReference type="ARBA" id="ARBA00022448"/>
    </source>
</evidence>
<dbReference type="Pfam" id="PF12399">
    <property type="entry name" value="BCA_ABC_TP_C"/>
    <property type="match status" value="1"/>
</dbReference>
<dbReference type="InterPro" id="IPR003439">
    <property type="entry name" value="ABC_transporter-like_ATP-bd"/>
</dbReference>
<feature type="domain" description="ABC transporter" evidence="5">
    <location>
        <begin position="2"/>
        <end position="234"/>
    </location>
</feature>
<dbReference type="SUPFAM" id="SSF52540">
    <property type="entry name" value="P-loop containing nucleoside triphosphate hydrolases"/>
    <property type="match status" value="1"/>
</dbReference>
<dbReference type="EMBL" id="JBHSEK010000006">
    <property type="protein sequence ID" value="MFC4490325.1"/>
    <property type="molecule type" value="Genomic_DNA"/>
</dbReference>
<evidence type="ECO:0000256" key="4">
    <source>
        <dbReference type="ARBA" id="ARBA00022840"/>
    </source>
</evidence>
<dbReference type="CDD" id="cd03219">
    <property type="entry name" value="ABC_Mj1267_LivG_branched"/>
    <property type="match status" value="1"/>
</dbReference>
<evidence type="ECO:0000313" key="7">
    <source>
        <dbReference type="Proteomes" id="UP001595999"/>
    </source>
</evidence>
<keyword evidence="4 6" id="KW-0067">ATP-binding</keyword>
<accession>A0ABV8ZUX2</accession>
<organism evidence="6 7">
    <name type="scientific">Chromobacterium aquaticum</name>
    <dbReference type="NCBI Taxonomy" id="467180"/>
    <lineage>
        <taxon>Bacteria</taxon>
        <taxon>Pseudomonadati</taxon>
        <taxon>Pseudomonadota</taxon>
        <taxon>Betaproteobacteria</taxon>
        <taxon>Neisseriales</taxon>
        <taxon>Chromobacteriaceae</taxon>
        <taxon>Chromobacterium</taxon>
    </lineage>
</organism>
<keyword evidence="2" id="KW-1003">Cell membrane</keyword>